<evidence type="ECO:0000256" key="1">
    <source>
        <dbReference type="ARBA" id="ARBA00022723"/>
    </source>
</evidence>
<dbReference type="SUPFAM" id="SSF57850">
    <property type="entry name" value="RING/U-box"/>
    <property type="match status" value="1"/>
</dbReference>
<keyword evidence="2 4" id="KW-0863">Zinc-finger</keyword>
<proteinExistence type="predicted"/>
<dbReference type="Pfam" id="PF13923">
    <property type="entry name" value="zf-C3HC4_2"/>
    <property type="match status" value="1"/>
</dbReference>
<dbReference type="GO" id="GO:0008270">
    <property type="term" value="F:zinc ion binding"/>
    <property type="evidence" value="ECO:0007669"/>
    <property type="project" value="UniProtKB-KW"/>
</dbReference>
<feature type="domain" description="RING-type" evidence="5">
    <location>
        <begin position="23"/>
        <end position="50"/>
    </location>
</feature>
<dbReference type="InterPro" id="IPR017907">
    <property type="entry name" value="Znf_RING_CS"/>
</dbReference>
<dbReference type="EMBL" id="JAYMYS010000004">
    <property type="protein sequence ID" value="KAK7395454.1"/>
    <property type="molecule type" value="Genomic_DNA"/>
</dbReference>
<dbReference type="Gene3D" id="3.30.40.10">
    <property type="entry name" value="Zinc/RING finger domain, C3HC4 (zinc finger)"/>
    <property type="match status" value="1"/>
</dbReference>
<dbReference type="InterPro" id="IPR044592">
    <property type="entry name" value="RING1A/B"/>
</dbReference>
<keyword evidence="3" id="KW-0862">Zinc</keyword>
<evidence type="ECO:0000313" key="7">
    <source>
        <dbReference type="Proteomes" id="UP001386955"/>
    </source>
</evidence>
<dbReference type="PANTHER" id="PTHR46537">
    <property type="entry name" value="OS11G0578200 PROTEIN"/>
    <property type="match status" value="1"/>
</dbReference>
<evidence type="ECO:0000256" key="2">
    <source>
        <dbReference type="ARBA" id="ARBA00022771"/>
    </source>
</evidence>
<dbReference type="PROSITE" id="PS00518">
    <property type="entry name" value="ZF_RING_1"/>
    <property type="match status" value="1"/>
</dbReference>
<accession>A0AAN9SF26</accession>
<gene>
    <name evidence="6" type="ORF">VNO78_16013</name>
</gene>
<organism evidence="6 7">
    <name type="scientific">Psophocarpus tetragonolobus</name>
    <name type="common">Winged bean</name>
    <name type="synonym">Dolichos tetragonolobus</name>
    <dbReference type="NCBI Taxonomy" id="3891"/>
    <lineage>
        <taxon>Eukaryota</taxon>
        <taxon>Viridiplantae</taxon>
        <taxon>Streptophyta</taxon>
        <taxon>Embryophyta</taxon>
        <taxon>Tracheophyta</taxon>
        <taxon>Spermatophyta</taxon>
        <taxon>Magnoliopsida</taxon>
        <taxon>eudicotyledons</taxon>
        <taxon>Gunneridae</taxon>
        <taxon>Pentapetalae</taxon>
        <taxon>rosids</taxon>
        <taxon>fabids</taxon>
        <taxon>Fabales</taxon>
        <taxon>Fabaceae</taxon>
        <taxon>Papilionoideae</taxon>
        <taxon>50 kb inversion clade</taxon>
        <taxon>NPAAA clade</taxon>
        <taxon>indigoferoid/millettioid clade</taxon>
        <taxon>Phaseoleae</taxon>
        <taxon>Psophocarpus</taxon>
    </lineage>
</organism>
<dbReference type="PANTHER" id="PTHR46537:SF3">
    <property type="entry name" value="E3 UBIQUITIN-PROTEIN LIGASE RING1A"/>
    <property type="match status" value="1"/>
</dbReference>
<comment type="caution">
    <text evidence="6">The sequence shown here is derived from an EMBL/GenBank/DDBJ whole genome shotgun (WGS) entry which is preliminary data.</text>
</comment>
<evidence type="ECO:0000259" key="5">
    <source>
        <dbReference type="PROSITE" id="PS50089"/>
    </source>
</evidence>
<dbReference type="InterPro" id="IPR001841">
    <property type="entry name" value="Znf_RING"/>
</dbReference>
<keyword evidence="1" id="KW-0479">Metal-binding</keyword>
<keyword evidence="7" id="KW-1185">Reference proteome</keyword>
<dbReference type="CDD" id="cd16531">
    <property type="entry name" value="RING-HC_RING1-like"/>
    <property type="match status" value="1"/>
</dbReference>
<evidence type="ECO:0000313" key="6">
    <source>
        <dbReference type="EMBL" id="KAK7395454.1"/>
    </source>
</evidence>
<dbReference type="InterPro" id="IPR013083">
    <property type="entry name" value="Znf_RING/FYVE/PHD"/>
</dbReference>
<protein>
    <recommendedName>
        <fullName evidence="5">RING-type domain-containing protein</fullName>
    </recommendedName>
</protein>
<dbReference type="AlphaFoldDB" id="A0AAN9SF26"/>
<evidence type="ECO:0000256" key="4">
    <source>
        <dbReference type="PROSITE-ProRule" id="PRU00175"/>
    </source>
</evidence>
<name>A0AAN9SF26_PSOTE</name>
<sequence length="367" mass="42369">MIEDASCMYCTVNLEDIREDVQCPICLGIIRNTRAVMECMHRFCRDCIEKSFRLGRRSLREDPNFDALISLLYPNIDEYEKKSMQKAYEKTLERQSTALGKKPTSAISMKRSTVNLLRSSNRMTTRSGRIATTFVGSSSNRESALPSITKERDTKVIPNNEISESEIEVQNNEKSEGEEQIIVEGTSEDGVPQPHVVEDIISSANTLVWGRSGHRSNNRYRNNSQNIDVSRSNRLAKFMDHLHVSELKDDELDIFIKLVSFEENRVPNLPRPYLSCRPTLSIKKLHQYLALETSLQTEEIELYLVKECQPDIINGDVKLYLDNYKFEFLSREEETLAYLKTNNLSCGHMVIAYKRKMWNLNEELSFL</sequence>
<reference evidence="6 7" key="1">
    <citation type="submission" date="2024-01" db="EMBL/GenBank/DDBJ databases">
        <title>The genomes of 5 underutilized Papilionoideae crops provide insights into root nodulation and disease resistanc.</title>
        <authorList>
            <person name="Jiang F."/>
        </authorList>
    </citation>
    <scope>NUCLEOTIDE SEQUENCE [LARGE SCALE GENOMIC DNA]</scope>
    <source>
        <strain evidence="6">DUOXIRENSHENG_FW03</strain>
        <tissue evidence="6">Leaves</tissue>
    </source>
</reference>
<evidence type="ECO:0000256" key="3">
    <source>
        <dbReference type="ARBA" id="ARBA00022833"/>
    </source>
</evidence>
<dbReference type="PROSITE" id="PS50089">
    <property type="entry name" value="ZF_RING_2"/>
    <property type="match status" value="1"/>
</dbReference>
<dbReference type="Proteomes" id="UP001386955">
    <property type="component" value="Unassembled WGS sequence"/>
</dbReference>